<keyword evidence="4" id="KW-0804">Transcription</keyword>
<dbReference type="Proteomes" id="UP000326546">
    <property type="component" value="Chromosome"/>
</dbReference>
<protein>
    <submittedName>
        <fullName evidence="6">LysR family transcriptional regulator</fullName>
    </submittedName>
</protein>
<feature type="domain" description="HTH lysR-type" evidence="5">
    <location>
        <begin position="1"/>
        <end position="60"/>
    </location>
</feature>
<evidence type="ECO:0000256" key="1">
    <source>
        <dbReference type="ARBA" id="ARBA00009437"/>
    </source>
</evidence>
<dbReference type="Gene3D" id="3.40.190.290">
    <property type="match status" value="1"/>
</dbReference>
<dbReference type="Pfam" id="PF00126">
    <property type="entry name" value="HTH_1"/>
    <property type="match status" value="1"/>
</dbReference>
<dbReference type="AlphaFoldDB" id="A0A5J6V444"/>
<dbReference type="KEGG" id="serw:FY030_06970"/>
<dbReference type="Pfam" id="PF03466">
    <property type="entry name" value="LysR_substrate"/>
    <property type="match status" value="1"/>
</dbReference>
<comment type="similarity">
    <text evidence="1">Belongs to the LysR transcriptional regulatory family.</text>
</comment>
<dbReference type="PROSITE" id="PS50931">
    <property type="entry name" value="HTH_LYSR"/>
    <property type="match status" value="1"/>
</dbReference>
<proteinExistence type="inferred from homology"/>
<dbReference type="OrthoDB" id="4131546at2"/>
<name>A0A5J6V444_9MICO</name>
<keyword evidence="3" id="KW-0238">DNA-binding</keyword>
<dbReference type="InterPro" id="IPR005119">
    <property type="entry name" value="LysR_subst-bd"/>
</dbReference>
<keyword evidence="7" id="KW-1185">Reference proteome</keyword>
<evidence type="ECO:0000313" key="6">
    <source>
        <dbReference type="EMBL" id="QFG68488.1"/>
    </source>
</evidence>
<evidence type="ECO:0000256" key="4">
    <source>
        <dbReference type="ARBA" id="ARBA00023163"/>
    </source>
</evidence>
<evidence type="ECO:0000259" key="5">
    <source>
        <dbReference type="PROSITE" id="PS50931"/>
    </source>
</evidence>
<sequence>MMLDDRTLRYLSTVARAGSLRAAARELGVAPSAVQRTLAAAERRVGCPLFERGPEGARPTEAGRVVVQHAQEREDLDVHLAARLSRVTAAAEGGVTVALGLGFVEDFATRVLPGFMRKHPRVLVRIVTGGTGEVVATLLRDDADLAVALHPAPDRRLRVVRGTPQPVGLACAPGQSLAAGGSESITPSALAGERMAVLPQGFGLRALHDDVLRAHAVEVDVVMESDSQPAIVAAVAAGQVVALLPPVTVKRAVEAEVVRLVPVDDAHLSRVRAALLTRTGRRLSPAAVALLSSCQAWFDPEVLL</sequence>
<accession>A0A5J6V444</accession>
<dbReference type="PANTHER" id="PTHR30419">
    <property type="entry name" value="HTH-TYPE TRANSCRIPTIONAL REGULATOR YBHD"/>
    <property type="match status" value="1"/>
</dbReference>
<dbReference type="SUPFAM" id="SSF46785">
    <property type="entry name" value="Winged helix' DNA-binding domain"/>
    <property type="match status" value="1"/>
</dbReference>
<keyword evidence="2" id="KW-0805">Transcription regulation</keyword>
<evidence type="ECO:0000256" key="3">
    <source>
        <dbReference type="ARBA" id="ARBA00023125"/>
    </source>
</evidence>
<dbReference type="RefSeq" id="WP_158060876.1">
    <property type="nucleotide sequence ID" value="NZ_CP044427.1"/>
</dbReference>
<dbReference type="PANTHER" id="PTHR30419:SF8">
    <property type="entry name" value="NITROGEN ASSIMILATION TRANSCRIPTIONAL ACTIVATOR-RELATED"/>
    <property type="match status" value="1"/>
</dbReference>
<gene>
    <name evidence="6" type="ORF">FY030_06970</name>
</gene>
<dbReference type="InterPro" id="IPR050950">
    <property type="entry name" value="HTH-type_LysR_regulators"/>
</dbReference>
<organism evidence="6 7">
    <name type="scientific">Ornithinimicrobium pratense</name>
    <dbReference type="NCBI Taxonomy" id="2593973"/>
    <lineage>
        <taxon>Bacteria</taxon>
        <taxon>Bacillati</taxon>
        <taxon>Actinomycetota</taxon>
        <taxon>Actinomycetes</taxon>
        <taxon>Micrococcales</taxon>
        <taxon>Ornithinimicrobiaceae</taxon>
        <taxon>Ornithinimicrobium</taxon>
    </lineage>
</organism>
<dbReference type="SUPFAM" id="SSF53850">
    <property type="entry name" value="Periplasmic binding protein-like II"/>
    <property type="match status" value="1"/>
</dbReference>
<evidence type="ECO:0000256" key="2">
    <source>
        <dbReference type="ARBA" id="ARBA00023015"/>
    </source>
</evidence>
<reference evidence="6 7" key="1">
    <citation type="submission" date="2019-09" db="EMBL/GenBank/DDBJ databases">
        <title>Serinicoccus pratensis sp. nov., isolated from meadow soil.</title>
        <authorList>
            <person name="Zhang W."/>
        </authorList>
    </citation>
    <scope>NUCLEOTIDE SEQUENCE [LARGE SCALE GENOMIC DNA]</scope>
    <source>
        <strain evidence="6 7">W204</strain>
    </source>
</reference>
<dbReference type="InterPro" id="IPR036388">
    <property type="entry name" value="WH-like_DNA-bd_sf"/>
</dbReference>
<evidence type="ECO:0000313" key="7">
    <source>
        <dbReference type="Proteomes" id="UP000326546"/>
    </source>
</evidence>
<dbReference type="EMBL" id="CP044427">
    <property type="protein sequence ID" value="QFG68488.1"/>
    <property type="molecule type" value="Genomic_DNA"/>
</dbReference>
<dbReference type="InterPro" id="IPR036390">
    <property type="entry name" value="WH_DNA-bd_sf"/>
</dbReference>
<dbReference type="InterPro" id="IPR000847">
    <property type="entry name" value="LysR_HTH_N"/>
</dbReference>
<dbReference type="Gene3D" id="1.10.10.10">
    <property type="entry name" value="Winged helix-like DNA-binding domain superfamily/Winged helix DNA-binding domain"/>
    <property type="match status" value="1"/>
</dbReference>
<dbReference type="GO" id="GO:0003677">
    <property type="term" value="F:DNA binding"/>
    <property type="evidence" value="ECO:0007669"/>
    <property type="project" value="UniProtKB-KW"/>
</dbReference>
<dbReference type="GO" id="GO:0005829">
    <property type="term" value="C:cytosol"/>
    <property type="evidence" value="ECO:0007669"/>
    <property type="project" value="TreeGrafter"/>
</dbReference>
<dbReference type="GO" id="GO:0003700">
    <property type="term" value="F:DNA-binding transcription factor activity"/>
    <property type="evidence" value="ECO:0007669"/>
    <property type="project" value="InterPro"/>
</dbReference>